<organism evidence="3 4">
    <name type="scientific">Gonium pectorale</name>
    <name type="common">Green alga</name>
    <dbReference type="NCBI Taxonomy" id="33097"/>
    <lineage>
        <taxon>Eukaryota</taxon>
        <taxon>Viridiplantae</taxon>
        <taxon>Chlorophyta</taxon>
        <taxon>core chlorophytes</taxon>
        <taxon>Chlorophyceae</taxon>
        <taxon>CS clade</taxon>
        <taxon>Chlamydomonadales</taxon>
        <taxon>Volvocaceae</taxon>
        <taxon>Gonium</taxon>
    </lineage>
</organism>
<feature type="compositionally biased region" description="Acidic residues" evidence="1">
    <location>
        <begin position="1"/>
        <end position="22"/>
    </location>
</feature>
<feature type="region of interest" description="Disordered" evidence="1">
    <location>
        <begin position="1125"/>
        <end position="1161"/>
    </location>
</feature>
<protein>
    <recommendedName>
        <fullName evidence="2">Fe2OG dioxygenase domain-containing protein</fullName>
    </recommendedName>
</protein>
<dbReference type="PROSITE" id="PS51471">
    <property type="entry name" value="FE2OG_OXY"/>
    <property type="match status" value="1"/>
</dbReference>
<dbReference type="PANTHER" id="PTHR33099:SF7">
    <property type="entry name" value="MYND-TYPE DOMAIN-CONTAINING PROTEIN"/>
    <property type="match status" value="1"/>
</dbReference>
<dbReference type="OrthoDB" id="62at2759"/>
<feature type="compositionally biased region" description="Acidic residues" evidence="1">
    <location>
        <begin position="1128"/>
        <end position="1148"/>
    </location>
</feature>
<dbReference type="EMBL" id="LSYV01000010">
    <property type="protein sequence ID" value="KXZ52696.1"/>
    <property type="molecule type" value="Genomic_DNA"/>
</dbReference>
<feature type="region of interest" description="Disordered" evidence="1">
    <location>
        <begin position="1359"/>
        <end position="1392"/>
    </location>
</feature>
<evidence type="ECO:0000256" key="1">
    <source>
        <dbReference type="SAM" id="MobiDB-lite"/>
    </source>
</evidence>
<evidence type="ECO:0000313" key="4">
    <source>
        <dbReference type="Proteomes" id="UP000075714"/>
    </source>
</evidence>
<accession>A0A150GS65</accession>
<dbReference type="PANTHER" id="PTHR33099">
    <property type="entry name" value="FE2OG DIOXYGENASE DOMAIN-CONTAINING PROTEIN"/>
    <property type="match status" value="1"/>
</dbReference>
<feature type="compositionally biased region" description="Polar residues" evidence="1">
    <location>
        <begin position="1151"/>
        <end position="1161"/>
    </location>
</feature>
<dbReference type="Proteomes" id="UP000075714">
    <property type="component" value="Unassembled WGS sequence"/>
</dbReference>
<reference evidence="4" key="1">
    <citation type="journal article" date="2016" name="Nat. Commun.">
        <title>The Gonium pectorale genome demonstrates co-option of cell cycle regulation during the evolution of multicellularity.</title>
        <authorList>
            <person name="Hanschen E.R."/>
            <person name="Marriage T.N."/>
            <person name="Ferris P.J."/>
            <person name="Hamaji T."/>
            <person name="Toyoda A."/>
            <person name="Fujiyama A."/>
            <person name="Neme R."/>
            <person name="Noguchi H."/>
            <person name="Minakuchi Y."/>
            <person name="Suzuki M."/>
            <person name="Kawai-Toyooka H."/>
            <person name="Smith D.R."/>
            <person name="Sparks H."/>
            <person name="Anderson J."/>
            <person name="Bakaric R."/>
            <person name="Luria V."/>
            <person name="Karger A."/>
            <person name="Kirschner M.W."/>
            <person name="Durand P.M."/>
            <person name="Michod R.E."/>
            <person name="Nozaki H."/>
            <person name="Olson B.J."/>
        </authorList>
    </citation>
    <scope>NUCLEOTIDE SEQUENCE [LARGE SCALE GENOMIC DNA]</scope>
    <source>
        <strain evidence="4">NIES-2863</strain>
    </source>
</reference>
<comment type="caution">
    <text evidence="3">The sequence shown here is derived from an EMBL/GenBank/DDBJ whole genome shotgun (WGS) entry which is preliminary data.</text>
</comment>
<dbReference type="Gene3D" id="2.60.120.620">
    <property type="entry name" value="q2cbj1_9rhob like domain"/>
    <property type="match status" value="1"/>
</dbReference>
<keyword evidence="4" id="KW-1185">Reference proteome</keyword>
<feature type="region of interest" description="Disordered" evidence="1">
    <location>
        <begin position="1"/>
        <end position="27"/>
    </location>
</feature>
<feature type="region of interest" description="Disordered" evidence="1">
    <location>
        <begin position="834"/>
        <end position="885"/>
    </location>
</feature>
<gene>
    <name evidence="3" type="ORF">GPECTOR_9g742</name>
</gene>
<proteinExistence type="predicted"/>
<evidence type="ECO:0000259" key="2">
    <source>
        <dbReference type="PROSITE" id="PS51471"/>
    </source>
</evidence>
<dbReference type="InterPro" id="IPR005123">
    <property type="entry name" value="Oxoglu/Fe-dep_dioxygenase_dom"/>
</dbReference>
<dbReference type="InterPro" id="IPR018618">
    <property type="entry name" value="GID4/10-like"/>
</dbReference>
<sequence>MDDGEQGEDDEYSEDDEAEDTEGTSSYNRWRLPSLSVRGVGPVPLPLRRESAAALLSAGSPAPYGHGLSTVLDPEVRRSTQLDAAEVELDAGWREEELAGIVKDACTALGVRSPSSVRAHLYKLLLYEPGGHFRPHRDTEKEPGMFGTLVVQLPVAGGHKGGKLKVGHRGDKRVWRTAAGSQEATLQCAAFYADCEHELRPVKSGLRMVLVYNLIWVGPETQPQPPPGKAVAAKALAEAARAWKAAASTGRHALRAIPLEHKYTETNLSFGRLKGRDAELVGLLCGCEELEVHLALVTKEVVGSVAGHCPWERSRRRRRRRYWSDWSDDERCSSDYESGTDAVMDQVLADTVSAKLWLSPSGHRKEGLKRLDDRLDLGQCLLGGDQLFRDEPDTREYEGYTGNAGPELTYWYHRAVAVIWPRGRTTAPLEAAGMRVLLDELDQLGRAPYGGGGACGPRGGGGAGFGNVSVSVGQTVAAPLPGQAAAVVAAQPEDKAARKPEDKAARKLGKLVEAVLRLAEQPRSAPARDRWRAEEPPERSLRALTSPPVLAWEGEAKRGASAARLVSALGLASSTLIMAIAAAASALSAPAFDDALVALVARQAVSQTERCVQLATEAAAPEELRGRLARTLMCRLLGGSGSPCSNGFAALKLDQVVTLSKYVFAGSADFRAHLQAFCAAVLARSDRQALLSALLREAAVAEAVRAQEPHPTRLAEARVAELEAAVARGRPVPSWEQPAARFPSDPEIEAFLRGPKQQEFFRGRWAGRPAGRAWAAQHFGAPYRTAGSGYCATAQADGCGRNTVVTITKINRQYDDAVRLYDDRKRELAVVRALLPSPPPPPPLQQQLQQPHPPSAPQAGVTRAAAAQPAVTGASLPPPAAPAAAAGMGGVKAGAAAAALGHQGAPFAALAAAQSTAAAGAQLTTAVAAPAAGALSAEARAAAAAVLQALIAQQAQAAGSAAPGRPPGALGLGPLAGLAPELANLLAASLATQPLQHMQLALMAAAGPSASRGSGQQVAAAPPASAAAAATGGAGRPVAALRATAQLPFPRLGVAKASGSSGAGGPQAVASAAATGATAAAMGAAAMAGGALAHGGGGALAAPPTAGLGPVLAALLAGVRWGRREETLDSEDEDELDAAQPGEADDDAMMPSTSGQGQALSLTSGSPSCSFLFPSRSFSGKQRLSGPYRQQEDWSVTATIYSYDVGRGTLSGSMVAQNGPQSKRPIVTYFEGEIVDNANFTFWTGSKWGAAPSRETDVRYWSRCPGFTSGLRSALLAHDGRAPQLGGCRHVFMRWKECFFVDVPQDCPLTITGFYYLSLDRATGAIGGFYFDSRSAPLQELQLQPVEYCADSPAPGIRPPAGAGAGGSSSGGEDTDADAVGSVGPAAGEGSCTGGREAPAGMAFGTYRLC</sequence>
<feature type="domain" description="Fe2OG dioxygenase" evidence="2">
    <location>
        <begin position="113"/>
        <end position="219"/>
    </location>
</feature>
<dbReference type="Pfam" id="PF09783">
    <property type="entry name" value="Vac_ImportDeg"/>
    <property type="match status" value="1"/>
</dbReference>
<name>A0A150GS65_GONPE</name>
<evidence type="ECO:0000313" key="3">
    <source>
        <dbReference type="EMBL" id="KXZ52696.1"/>
    </source>
</evidence>